<organism evidence="1 2">
    <name type="scientific">Gracilimonas sediminicola</name>
    <dbReference type="NCBI Taxonomy" id="2952158"/>
    <lineage>
        <taxon>Bacteria</taxon>
        <taxon>Pseudomonadati</taxon>
        <taxon>Balneolota</taxon>
        <taxon>Balneolia</taxon>
        <taxon>Balneolales</taxon>
        <taxon>Balneolaceae</taxon>
        <taxon>Gracilimonas</taxon>
    </lineage>
</organism>
<dbReference type="AlphaFoldDB" id="A0A9X2L585"/>
<gene>
    <name evidence="1" type="ORF">NM125_12820</name>
</gene>
<dbReference type="Proteomes" id="UP001139125">
    <property type="component" value="Unassembled WGS sequence"/>
</dbReference>
<comment type="caution">
    <text evidence="1">The sequence shown here is derived from an EMBL/GenBank/DDBJ whole genome shotgun (WGS) entry which is preliminary data.</text>
</comment>
<sequence length="141" mass="15567">MHFPYQKLIQAALDFMAIDSPSAARYITYVRAIQSQIGIIQGIENRSLTAKDWISIAIELGRRALERDIGAKRIAESIYPLVDGSGQFSTYAGISASAATNLLLIWSGTFSLRPEEKALLVDVIAELQKLYITRTNPIAHS</sequence>
<accession>A0A9X2L585</accession>
<name>A0A9X2L585_9BACT</name>
<dbReference type="EMBL" id="JANDBC010000002">
    <property type="protein sequence ID" value="MCP9292462.1"/>
    <property type="molecule type" value="Genomic_DNA"/>
</dbReference>
<evidence type="ECO:0000313" key="2">
    <source>
        <dbReference type="Proteomes" id="UP001139125"/>
    </source>
</evidence>
<proteinExistence type="predicted"/>
<reference evidence="1" key="1">
    <citation type="submission" date="2022-06" db="EMBL/GenBank/DDBJ databases">
        <title>Gracilimonas sp. CAU 1638 isolated from sea sediment.</title>
        <authorList>
            <person name="Kim W."/>
        </authorList>
    </citation>
    <scope>NUCLEOTIDE SEQUENCE</scope>
    <source>
        <strain evidence="1">CAU 1638</strain>
    </source>
</reference>
<protein>
    <submittedName>
        <fullName evidence="1">Uncharacterized protein</fullName>
    </submittedName>
</protein>
<evidence type="ECO:0000313" key="1">
    <source>
        <dbReference type="EMBL" id="MCP9292462.1"/>
    </source>
</evidence>
<dbReference type="RefSeq" id="WP_255135349.1">
    <property type="nucleotide sequence ID" value="NZ_JANDBC010000002.1"/>
</dbReference>
<keyword evidence="2" id="KW-1185">Reference proteome</keyword>